<evidence type="ECO:0000313" key="13">
    <source>
        <dbReference type="EMBL" id="KAB7892374.1"/>
    </source>
</evidence>
<evidence type="ECO:0000256" key="5">
    <source>
        <dbReference type="ARBA" id="ARBA00023122"/>
    </source>
</evidence>
<feature type="domain" description="CNNM transmembrane" evidence="11">
    <location>
        <begin position="1"/>
        <end position="177"/>
    </location>
</feature>
<evidence type="ECO:0000313" key="15">
    <source>
        <dbReference type="Proteomes" id="UP000472839"/>
    </source>
</evidence>
<reference evidence="14 15" key="1">
    <citation type="submission" date="2019-10" db="EMBL/GenBank/DDBJ databases">
        <title>Poseidonibacter ostreae sp. nov., isolated from the gut of the Ostrea denselamellosa.</title>
        <authorList>
            <person name="Choi A."/>
        </authorList>
    </citation>
    <scope>NUCLEOTIDE SEQUENCE [LARGE SCALE GENOMIC DNA]</scope>
    <source>
        <strain evidence="12 15">SJOD-M-33</strain>
        <strain evidence="13 14">SJOD-M-5</strain>
    </source>
</reference>
<dbReference type="EMBL" id="WFKJ01000005">
    <property type="protein sequence ID" value="KAB7892374.1"/>
    <property type="molecule type" value="Genomic_DNA"/>
</dbReference>
<dbReference type="PROSITE" id="PS51371">
    <property type="entry name" value="CBS"/>
    <property type="match status" value="1"/>
</dbReference>
<sequence>MLILTYFLIAVGVSFLCSILEAVLLSISASHIKLTKQKNNKLGNEMQKQKKNIDYSIAAILTLNTFAHTLGAAGVGSEAAKMFGEDYMFHISAILTLLILVFSEIIPKTLGAYYWRSLSGFSTRTIKILIFVTYPLLIILNKITNYITPTDKETITKEEIIATANIAEESGILREKESGVIENLLQLNEIKVRDIFTPRSVLFSVQKDDLINSFKTHKILDLEKFKEYSRVPVYKESIDDIIGVVISKEYFYEYIENNIENKEKIIKPIFSVNENIPISKLIDLFLIKKEHMFIVVDNYEQTKGVVTLEDAVETLLGVEIVDELDTNIDMREVARTKMKEIRRVKTKN</sequence>
<comment type="subcellular location">
    <subcellularLocation>
        <location evidence="1">Membrane</location>
        <topology evidence="1">Multi-pass membrane protein</topology>
    </subcellularLocation>
</comment>
<dbReference type="PANTHER" id="PTHR22777:SF4">
    <property type="entry name" value="UPF0053 PROTEIN SLL1254"/>
    <property type="match status" value="1"/>
</dbReference>
<keyword evidence="6 8" id="KW-0472">Membrane</keyword>
<feature type="transmembrane region" description="Helical" evidence="9">
    <location>
        <begin position="87"/>
        <end position="107"/>
    </location>
</feature>
<gene>
    <name evidence="13" type="ORF">GBG18_02795</name>
    <name evidence="12" type="ORF">GBG19_02585</name>
</gene>
<keyword evidence="14" id="KW-1185">Reference proteome</keyword>
<dbReference type="PANTHER" id="PTHR22777">
    <property type="entry name" value="HEMOLYSIN-RELATED"/>
    <property type="match status" value="1"/>
</dbReference>
<keyword evidence="2 8" id="KW-0812">Transmembrane</keyword>
<keyword evidence="4 8" id="KW-1133">Transmembrane helix</keyword>
<dbReference type="GO" id="GO:0005886">
    <property type="term" value="C:plasma membrane"/>
    <property type="evidence" value="ECO:0007669"/>
    <property type="project" value="TreeGrafter"/>
</dbReference>
<evidence type="ECO:0000256" key="3">
    <source>
        <dbReference type="ARBA" id="ARBA00022737"/>
    </source>
</evidence>
<protein>
    <submittedName>
        <fullName evidence="12">DUF21 domain-containing protein</fullName>
    </submittedName>
</protein>
<feature type="transmembrane region" description="Helical" evidence="9">
    <location>
        <begin position="128"/>
        <end position="147"/>
    </location>
</feature>
<dbReference type="InterPro" id="IPR000644">
    <property type="entry name" value="CBS_dom"/>
</dbReference>
<evidence type="ECO:0000256" key="9">
    <source>
        <dbReference type="SAM" id="Phobius"/>
    </source>
</evidence>
<keyword evidence="3" id="KW-0677">Repeat</keyword>
<evidence type="ECO:0000313" key="14">
    <source>
        <dbReference type="Proteomes" id="UP000461010"/>
    </source>
</evidence>
<evidence type="ECO:0000256" key="1">
    <source>
        <dbReference type="ARBA" id="ARBA00004141"/>
    </source>
</evidence>
<dbReference type="CDD" id="cd04590">
    <property type="entry name" value="CBS_pair_CorC_HlyC_assoc"/>
    <property type="match status" value="1"/>
</dbReference>
<dbReference type="AlphaFoldDB" id="A0A6L4WVP5"/>
<feature type="domain" description="CBS" evidence="10">
    <location>
        <begin position="265"/>
        <end position="323"/>
    </location>
</feature>
<evidence type="ECO:0000256" key="8">
    <source>
        <dbReference type="PROSITE-ProRule" id="PRU01193"/>
    </source>
</evidence>
<dbReference type="Proteomes" id="UP000461010">
    <property type="component" value="Unassembled WGS sequence"/>
</dbReference>
<dbReference type="PROSITE" id="PS51846">
    <property type="entry name" value="CNNM"/>
    <property type="match status" value="1"/>
</dbReference>
<dbReference type="InterPro" id="IPR046342">
    <property type="entry name" value="CBS_dom_sf"/>
</dbReference>
<evidence type="ECO:0000256" key="4">
    <source>
        <dbReference type="ARBA" id="ARBA00022989"/>
    </source>
</evidence>
<keyword evidence="5 7" id="KW-0129">CBS domain</keyword>
<dbReference type="InterPro" id="IPR044751">
    <property type="entry name" value="Ion_transp-like_CBS"/>
</dbReference>
<dbReference type="Pfam" id="PF01595">
    <property type="entry name" value="CNNM"/>
    <property type="match status" value="1"/>
</dbReference>
<name>A0A6L4WVP5_9BACT</name>
<dbReference type="InterPro" id="IPR002550">
    <property type="entry name" value="CNNM"/>
</dbReference>
<comment type="caution">
    <text evidence="12">The sequence shown here is derived from an EMBL/GenBank/DDBJ whole genome shotgun (WGS) entry which is preliminary data.</text>
</comment>
<feature type="transmembrane region" description="Helical" evidence="9">
    <location>
        <begin position="53"/>
        <end position="75"/>
    </location>
</feature>
<dbReference type="RefSeq" id="WP_152188199.1">
    <property type="nucleotide sequence ID" value="NZ_WFKI01000010.1"/>
</dbReference>
<evidence type="ECO:0000256" key="7">
    <source>
        <dbReference type="PROSITE-ProRule" id="PRU00703"/>
    </source>
</evidence>
<evidence type="ECO:0000256" key="2">
    <source>
        <dbReference type="ARBA" id="ARBA00022692"/>
    </source>
</evidence>
<dbReference type="Proteomes" id="UP000472839">
    <property type="component" value="Unassembled WGS sequence"/>
</dbReference>
<feature type="transmembrane region" description="Helical" evidence="9">
    <location>
        <begin position="6"/>
        <end position="32"/>
    </location>
</feature>
<dbReference type="EMBL" id="WFKK01000004">
    <property type="protein sequence ID" value="KAB7890643.1"/>
    <property type="molecule type" value="Genomic_DNA"/>
</dbReference>
<dbReference type="SUPFAM" id="SSF54631">
    <property type="entry name" value="CBS-domain pair"/>
    <property type="match status" value="1"/>
</dbReference>
<dbReference type="Gene3D" id="3.10.580.10">
    <property type="entry name" value="CBS-domain"/>
    <property type="match status" value="1"/>
</dbReference>
<dbReference type="Pfam" id="PF00571">
    <property type="entry name" value="CBS"/>
    <property type="match status" value="1"/>
</dbReference>
<evidence type="ECO:0000256" key="6">
    <source>
        <dbReference type="ARBA" id="ARBA00023136"/>
    </source>
</evidence>
<evidence type="ECO:0000313" key="12">
    <source>
        <dbReference type="EMBL" id="KAB7890643.1"/>
    </source>
</evidence>
<organism evidence="12 15">
    <name type="scientific">Poseidonibacter ostreae</name>
    <dbReference type="NCBI Taxonomy" id="2654171"/>
    <lineage>
        <taxon>Bacteria</taxon>
        <taxon>Pseudomonadati</taxon>
        <taxon>Campylobacterota</taxon>
        <taxon>Epsilonproteobacteria</taxon>
        <taxon>Campylobacterales</taxon>
        <taxon>Arcobacteraceae</taxon>
        <taxon>Poseidonibacter</taxon>
    </lineage>
</organism>
<evidence type="ECO:0000259" key="11">
    <source>
        <dbReference type="PROSITE" id="PS51846"/>
    </source>
</evidence>
<proteinExistence type="predicted"/>
<accession>A0A6L4WVP5</accession>
<evidence type="ECO:0000259" key="10">
    <source>
        <dbReference type="PROSITE" id="PS51371"/>
    </source>
</evidence>